<protein>
    <submittedName>
        <fullName evidence="1">Uncharacterized protein</fullName>
    </submittedName>
</protein>
<dbReference type="Pfam" id="PF03682">
    <property type="entry name" value="UPF0158"/>
    <property type="match status" value="1"/>
</dbReference>
<evidence type="ECO:0000313" key="1">
    <source>
        <dbReference type="EMBL" id="TYZ24674.1"/>
    </source>
</evidence>
<comment type="caution">
    <text evidence="1">The sequence shown here is derived from an EMBL/GenBank/DDBJ whole genome shotgun (WGS) entry which is preliminary data.</text>
</comment>
<keyword evidence="2" id="KW-1185">Reference proteome</keyword>
<accession>A0A5D6WDR7</accession>
<dbReference type="RefSeq" id="WP_149170305.1">
    <property type="nucleotide sequence ID" value="NZ_VTOY01000001.1"/>
</dbReference>
<dbReference type="OrthoDB" id="48384at2"/>
<gene>
    <name evidence="1" type="ORF">FZ040_01100</name>
</gene>
<evidence type="ECO:0000313" key="2">
    <source>
        <dbReference type="Proteomes" id="UP000323646"/>
    </source>
</evidence>
<organism evidence="1 2">
    <name type="scientific">Selenomonas ruminis</name>
    <dbReference type="NCBI Taxonomy" id="2593411"/>
    <lineage>
        <taxon>Bacteria</taxon>
        <taxon>Bacillati</taxon>
        <taxon>Bacillota</taxon>
        <taxon>Negativicutes</taxon>
        <taxon>Selenomonadales</taxon>
        <taxon>Selenomonadaceae</taxon>
        <taxon>Selenomonas</taxon>
    </lineage>
</organism>
<reference evidence="1 2" key="1">
    <citation type="submission" date="2019-08" db="EMBL/GenBank/DDBJ databases">
        <title>Selenomonas sp. mPRGC5 and Selenomonas sp. mPRGC8 isolated from ruminal fluid of dairy goat (Capra hircus).</title>
        <authorList>
            <person name="Poothong S."/>
            <person name="Nuengjamnong C."/>
            <person name="Tanasupawat S."/>
        </authorList>
    </citation>
    <scope>NUCLEOTIDE SEQUENCE [LARGE SCALE GENOMIC DNA]</scope>
    <source>
        <strain evidence="2">mPRGC5</strain>
    </source>
</reference>
<name>A0A5D6WDR7_9FIRM</name>
<dbReference type="AlphaFoldDB" id="A0A5D6WDR7"/>
<dbReference type="EMBL" id="VTOY01000001">
    <property type="protein sequence ID" value="TYZ24674.1"/>
    <property type="molecule type" value="Genomic_DNA"/>
</dbReference>
<dbReference type="Proteomes" id="UP000323646">
    <property type="component" value="Unassembled WGS sequence"/>
</dbReference>
<sequence>MKVKLNELAAAMRESDVRQSYVDIAKGKVIVLEDDMGEEEALDHVFDIEEDWEHYIPLPNVIDDDMPDIMRGFAESCPREDTKARLLEVLAGPGAVAKFHHQVKHLLLKASWENYLTGRLVEIARDWCEENQLEYEDEER</sequence>
<proteinExistence type="predicted"/>
<dbReference type="InterPro" id="IPR005361">
    <property type="entry name" value="UPF0158"/>
</dbReference>